<keyword evidence="20" id="KW-1185">Reference proteome</keyword>
<evidence type="ECO:0000259" key="17">
    <source>
        <dbReference type="Pfam" id="PF17786"/>
    </source>
</evidence>
<keyword evidence="10" id="KW-0326">Glycosidase</keyword>
<sequence>MAERSVIPLKNGWVFKQADDEKAEFLPVSQFPTNVHLDLMHHGLIPDPFIGKNELDVQWVGEKSWVYKTSFDAPALRDGDKAVLAFDGLDTHATVLLNDTKILETENMFIPERVDVTELLRESPGSNVPNVLKITFHSTYLIGKKIKEQYPEHHWSCWNGDCSRLAVRKAPYHYGWDWGPTLITCGPWRPVNLEVYSARISDLYFRQNVNKSLKQAALVVTAEVEGDAKNVTFYISIGGEEKGSETVDIKDGVATVTFHIQNPELWYPSTYGKQPLYTLTASLSSNGVNLDSISKRVGLRRAELIQRKMDEVEGTSFFFEVNNIPVFCGGSNWIPADNFIPRISPQKYYDWVKLMVEANQVMVRVWGGGIYEEQAFYDACDELGLLVWQDFLFACGIYPVFPSFLETVKREAIANVKILRHHPSIVIWAGNNEDYLYAEDEKLNWDPSDNDPNSWLNSEFPARYIYEKILVDVTKDLIPDTYYHFGSPWGGKDTADPTIGDIHQWNVWHGTQQKYQDYDKLSGRFVSEFGMQGFPDMKTINGYLAGGKTDPDRHPQSSTVDFHNKAGGHERRIALYLAENIRYNVEPFEQYVYATQLIQAECLASAYRLWKRQWKGPGREYCAGALVWQINDCWPVTSWAIVDYHSRPKQAFYAMKRELAPLTVGLKRTSHTEYADKYTNAYYKTTHKIEIWATNLTVEQRCVCVMFKAWDVVTGRETYSKKLHDSFVLKENRSTEISEFKIPPQDKKCESRNRDEANRTVVAAYLIENGEQVARCVNWPEPLKHTHLQIPKELQVSLSEDGKQVGLSAEVPVKGVVIYADEDEVVFEDNCVDLVPGETVMCELSAVEQHNNKKLIFIVTHQRNTRQVSRDNLIHSIESQRSL</sequence>
<dbReference type="InterPro" id="IPR041625">
    <property type="entry name" value="Beta-mannosidase_Ig"/>
</dbReference>
<dbReference type="Pfam" id="PF22666">
    <property type="entry name" value="Glyco_hydro_2_N2"/>
    <property type="match status" value="1"/>
</dbReference>
<dbReference type="Pfam" id="PF17753">
    <property type="entry name" value="Ig_mannosidase"/>
    <property type="match status" value="1"/>
</dbReference>
<dbReference type="GO" id="GO:0005576">
    <property type="term" value="C:extracellular region"/>
    <property type="evidence" value="ECO:0007669"/>
    <property type="project" value="UniProtKB-SubCell"/>
</dbReference>
<dbReference type="Gene3D" id="2.60.120.260">
    <property type="entry name" value="Galactose-binding domain-like"/>
    <property type="match status" value="1"/>
</dbReference>
<dbReference type="Pfam" id="PF17786">
    <property type="entry name" value="Mannosidase_ig"/>
    <property type="match status" value="1"/>
</dbReference>
<dbReference type="SUPFAM" id="SSF51445">
    <property type="entry name" value="(Trans)glycosidases"/>
    <property type="match status" value="1"/>
</dbReference>
<dbReference type="InterPro" id="IPR008979">
    <property type="entry name" value="Galactose-bd-like_sf"/>
</dbReference>
<dbReference type="InterPro" id="IPR041447">
    <property type="entry name" value="Mannosidase_ig"/>
</dbReference>
<dbReference type="InterPro" id="IPR013783">
    <property type="entry name" value="Ig-like_fold"/>
</dbReference>
<evidence type="ECO:0000256" key="7">
    <source>
        <dbReference type="ARBA" id="ARBA00022801"/>
    </source>
</evidence>
<feature type="domain" description="Mannosidase Ig/CBM-like" evidence="17">
    <location>
        <begin position="688"/>
        <end position="785"/>
    </location>
</feature>
<comment type="subunit">
    <text evidence="4">Homodimer.</text>
</comment>
<evidence type="ECO:0000256" key="12">
    <source>
        <dbReference type="ARBA" id="ARBA00038429"/>
    </source>
</evidence>
<keyword evidence="11" id="KW-0624">Polysaccharide degradation</keyword>
<dbReference type="SUPFAM" id="SSF49785">
    <property type="entry name" value="Galactose-binding domain-like"/>
    <property type="match status" value="1"/>
</dbReference>
<evidence type="ECO:0000313" key="19">
    <source>
        <dbReference type="EMBL" id="OAX84549.1"/>
    </source>
</evidence>
<dbReference type="GO" id="GO:0004567">
    <property type="term" value="F:beta-mannosidase activity"/>
    <property type="evidence" value="ECO:0007669"/>
    <property type="project" value="UniProtKB-EC"/>
</dbReference>
<keyword evidence="7" id="KW-0378">Hydrolase</keyword>
<dbReference type="Gene3D" id="2.60.40.10">
    <property type="entry name" value="Immunoglobulins"/>
    <property type="match status" value="2"/>
</dbReference>
<accession>A0A1B7P6E1</accession>
<feature type="domain" description="Beta-mannosidase Ig-fold" evidence="16">
    <location>
        <begin position="793"/>
        <end position="846"/>
    </location>
</feature>
<proteinExistence type="inferred from homology"/>
<feature type="domain" description="Glycoside hydrolase family 2 immunoglobulin-like beta-sandwich" evidence="15">
    <location>
        <begin position="198"/>
        <end position="300"/>
    </location>
</feature>
<evidence type="ECO:0000256" key="9">
    <source>
        <dbReference type="ARBA" id="ARBA00023277"/>
    </source>
</evidence>
<evidence type="ECO:0000313" key="20">
    <source>
        <dbReference type="Proteomes" id="UP000091918"/>
    </source>
</evidence>
<name>A0A1B7P6E1_9EURO</name>
<comment type="pathway">
    <text evidence="3">Glycan metabolism; N-glycan degradation.</text>
</comment>
<evidence type="ECO:0000256" key="13">
    <source>
        <dbReference type="ARBA" id="ARBA00041069"/>
    </source>
</evidence>
<keyword evidence="8" id="KW-0325">Glycoprotein</keyword>
<organism evidence="19 20">
    <name type="scientific">Emergomyces africanus</name>
    <dbReference type="NCBI Taxonomy" id="1955775"/>
    <lineage>
        <taxon>Eukaryota</taxon>
        <taxon>Fungi</taxon>
        <taxon>Dikarya</taxon>
        <taxon>Ascomycota</taxon>
        <taxon>Pezizomycotina</taxon>
        <taxon>Eurotiomycetes</taxon>
        <taxon>Eurotiomycetidae</taxon>
        <taxon>Onygenales</taxon>
        <taxon>Ajellomycetaceae</taxon>
        <taxon>Emergomyces</taxon>
    </lineage>
</organism>
<dbReference type="FunFam" id="2.60.120.260:FF:000118">
    <property type="entry name" value="Beta-mannosidase B"/>
    <property type="match status" value="1"/>
</dbReference>
<evidence type="ECO:0000256" key="3">
    <source>
        <dbReference type="ARBA" id="ARBA00004740"/>
    </source>
</evidence>
<protein>
    <recommendedName>
        <fullName evidence="13">Beta-mannosidase B</fullName>
        <ecNumber evidence="5">3.2.1.25</ecNumber>
    </recommendedName>
    <alternativeName>
        <fullName evidence="14">Mannanase B</fullName>
    </alternativeName>
</protein>
<comment type="similarity">
    <text evidence="12">Belongs to the glycosyl hydrolase 2 family. Beta-mannosidase B subfamily.</text>
</comment>
<dbReference type="InterPro" id="IPR006102">
    <property type="entry name" value="Ig-like_GH2"/>
</dbReference>
<evidence type="ECO:0000256" key="4">
    <source>
        <dbReference type="ARBA" id="ARBA00011738"/>
    </source>
</evidence>
<dbReference type="GO" id="GO:0006516">
    <property type="term" value="P:glycoprotein catabolic process"/>
    <property type="evidence" value="ECO:0007669"/>
    <property type="project" value="TreeGrafter"/>
</dbReference>
<dbReference type="PANTHER" id="PTHR43730:SF1">
    <property type="entry name" value="BETA-MANNOSIDASE"/>
    <property type="match status" value="1"/>
</dbReference>
<evidence type="ECO:0000256" key="8">
    <source>
        <dbReference type="ARBA" id="ARBA00023180"/>
    </source>
</evidence>
<dbReference type="InterPro" id="IPR036156">
    <property type="entry name" value="Beta-gal/glucu_dom_sf"/>
</dbReference>
<evidence type="ECO:0000256" key="14">
    <source>
        <dbReference type="ARBA" id="ARBA00041614"/>
    </source>
</evidence>
<dbReference type="UniPathway" id="UPA00280"/>
<dbReference type="InterPro" id="IPR017853">
    <property type="entry name" value="GH"/>
</dbReference>
<evidence type="ECO:0000259" key="18">
    <source>
        <dbReference type="Pfam" id="PF22666"/>
    </source>
</evidence>
<evidence type="ECO:0000256" key="11">
    <source>
        <dbReference type="ARBA" id="ARBA00023326"/>
    </source>
</evidence>
<dbReference type="Pfam" id="PF00703">
    <property type="entry name" value="Glyco_hydro_2"/>
    <property type="match status" value="1"/>
</dbReference>
<dbReference type="InterPro" id="IPR050887">
    <property type="entry name" value="Beta-mannosidase_GH2"/>
</dbReference>
<dbReference type="GO" id="GO:0000272">
    <property type="term" value="P:polysaccharide catabolic process"/>
    <property type="evidence" value="ECO:0007669"/>
    <property type="project" value="UniProtKB-KW"/>
</dbReference>
<comment type="subcellular location">
    <subcellularLocation>
        <location evidence="2">Secreted</location>
    </subcellularLocation>
</comment>
<evidence type="ECO:0000256" key="5">
    <source>
        <dbReference type="ARBA" id="ARBA00012754"/>
    </source>
</evidence>
<comment type="catalytic activity">
    <reaction evidence="1">
        <text>Hydrolysis of terminal, non-reducing beta-D-mannose residues in beta-D-mannosides.</text>
        <dbReference type="EC" id="3.2.1.25"/>
    </reaction>
</comment>
<dbReference type="EC" id="3.2.1.25" evidence="5"/>
<keyword evidence="9" id="KW-0119">Carbohydrate metabolism</keyword>
<evidence type="ECO:0000256" key="2">
    <source>
        <dbReference type="ARBA" id="ARBA00004613"/>
    </source>
</evidence>
<dbReference type="EMBL" id="LGUA01000068">
    <property type="protein sequence ID" value="OAX84549.1"/>
    <property type="molecule type" value="Genomic_DNA"/>
</dbReference>
<feature type="domain" description="Beta-mannosidase-like galactose-binding" evidence="18">
    <location>
        <begin position="13"/>
        <end position="189"/>
    </location>
</feature>
<evidence type="ECO:0000256" key="1">
    <source>
        <dbReference type="ARBA" id="ARBA00000829"/>
    </source>
</evidence>
<dbReference type="PANTHER" id="PTHR43730">
    <property type="entry name" value="BETA-MANNOSIDASE"/>
    <property type="match status" value="1"/>
</dbReference>
<dbReference type="OrthoDB" id="2866996at2759"/>
<dbReference type="FunFam" id="3.20.20.80:FF:000050">
    <property type="entry name" value="Beta-mannosidase B"/>
    <property type="match status" value="1"/>
</dbReference>
<dbReference type="SUPFAM" id="SSF49303">
    <property type="entry name" value="beta-Galactosidase/glucuronidase domain"/>
    <property type="match status" value="2"/>
</dbReference>
<dbReference type="InterPro" id="IPR054593">
    <property type="entry name" value="Beta-mannosidase-like_N2"/>
</dbReference>
<dbReference type="AlphaFoldDB" id="A0A1B7P6E1"/>
<reference evidence="19 20" key="1">
    <citation type="submission" date="2015-07" db="EMBL/GenBank/DDBJ databases">
        <title>Emmonsia species relationships and genome sequence.</title>
        <authorList>
            <person name="Cuomo C.A."/>
            <person name="Schwartz I.S."/>
            <person name="Kenyon C."/>
            <person name="de Hoog G.S."/>
            <person name="Govender N.P."/>
            <person name="Botha A."/>
            <person name="Moreno L."/>
            <person name="de Vries M."/>
            <person name="Munoz J.F."/>
            <person name="Stielow J.B."/>
        </authorList>
    </citation>
    <scope>NUCLEOTIDE SEQUENCE [LARGE SCALE GENOMIC DNA]</scope>
    <source>
        <strain evidence="19 20">CBS 136260</strain>
    </source>
</reference>
<dbReference type="Gene3D" id="3.20.20.80">
    <property type="entry name" value="Glycosidases"/>
    <property type="match status" value="1"/>
</dbReference>
<evidence type="ECO:0000256" key="6">
    <source>
        <dbReference type="ARBA" id="ARBA00022525"/>
    </source>
</evidence>
<comment type="caution">
    <text evidence="19">The sequence shown here is derived from an EMBL/GenBank/DDBJ whole genome shotgun (WGS) entry which is preliminary data.</text>
</comment>
<dbReference type="Proteomes" id="UP000091918">
    <property type="component" value="Unassembled WGS sequence"/>
</dbReference>
<evidence type="ECO:0000259" key="15">
    <source>
        <dbReference type="Pfam" id="PF00703"/>
    </source>
</evidence>
<evidence type="ECO:0000256" key="10">
    <source>
        <dbReference type="ARBA" id="ARBA00023295"/>
    </source>
</evidence>
<keyword evidence="6" id="KW-0964">Secreted</keyword>
<gene>
    <name evidence="19" type="ORF">ACJ72_01094</name>
</gene>
<dbReference type="STRING" id="1658172.A0A1B7P6E1"/>
<evidence type="ECO:0000259" key="16">
    <source>
        <dbReference type="Pfam" id="PF17753"/>
    </source>
</evidence>